<sequence length="271" mass="30773">MMKKTIISLGSLLISFSAYSDESLSPESPDPGDHSKVSNMFEATYGVKGVNHENLNHVQVAIQQSGQYNNGHYFLGKAELKADEVISNGHGDTDFEITEFRTRYFQLAHIDSDRFPVAGVSFDYIERGMQDDLTERMFALGAVTRAVTPLNNWLVFPYVMAVYAQNDDSYAYPGFADKNGWGVQANVLNTFYLNENGANFQFNPYFTSLDFGGDLGTVNSLMIEYSLQSPITQNRKHWLQITYNQYFDDATESFEHQSDQAELLLTYNYFF</sequence>
<gene>
    <name evidence="2" type="ORF">BCT99_22190</name>
</gene>
<protein>
    <recommendedName>
        <fullName evidence="3">Porin</fullName>
    </recommendedName>
</protein>
<comment type="caution">
    <text evidence="2">The sequence shown here is derived from an EMBL/GenBank/DDBJ whole genome shotgun (WGS) entry which is preliminary data.</text>
</comment>
<reference evidence="2" key="2">
    <citation type="submission" date="2016-07" db="EMBL/GenBank/DDBJ databases">
        <authorList>
            <person name="Kauffman K."/>
            <person name="Arevalo P."/>
            <person name="Polz M.F."/>
        </authorList>
    </citation>
    <scope>NUCLEOTIDE SEQUENCE</scope>
    <source>
        <strain evidence="2">10N.261.52.F7</strain>
    </source>
</reference>
<dbReference type="RefSeq" id="WP_133152442.1">
    <property type="nucleotide sequence ID" value="NZ_MCVM02000001.1"/>
</dbReference>
<dbReference type="AlphaFoldDB" id="A0AB36XJL0"/>
<name>A0AB36XJL0_9VIBR</name>
<dbReference type="EMBL" id="MCXM01000018">
    <property type="protein sequence ID" value="PMK45836.1"/>
    <property type="molecule type" value="Genomic_DNA"/>
</dbReference>
<reference key="1">
    <citation type="submission" date="2016-07" db="EMBL/GenBank/DDBJ databases">
        <title>Nontailed viruses are major unrecognized killers of bacteria in the ocean.</title>
        <authorList>
            <person name="Kauffman K."/>
            <person name="Hussain F."/>
            <person name="Yang J."/>
            <person name="Arevalo P."/>
            <person name="Brown J."/>
            <person name="Cutler M."/>
            <person name="Kelly L."/>
            <person name="Polz M.F."/>
        </authorList>
    </citation>
    <scope>NUCLEOTIDE SEQUENCE [LARGE SCALE GENOMIC DNA]</scope>
    <source>
        <strain>10N.261.52.F7</strain>
    </source>
</reference>
<evidence type="ECO:0000313" key="2">
    <source>
        <dbReference type="EMBL" id="PMK45836.1"/>
    </source>
</evidence>
<keyword evidence="1" id="KW-0732">Signal</keyword>
<evidence type="ECO:0000256" key="1">
    <source>
        <dbReference type="SAM" id="SignalP"/>
    </source>
</evidence>
<evidence type="ECO:0008006" key="3">
    <source>
        <dbReference type="Google" id="ProtNLM"/>
    </source>
</evidence>
<feature type="chain" id="PRO_5044259017" description="Porin" evidence="1">
    <location>
        <begin position="21"/>
        <end position="271"/>
    </location>
</feature>
<reference evidence="2" key="3">
    <citation type="journal article" date="2018" name="Nature">
        <title>A major lineage of non-tailed dsDNA viruses as unrecognized killers of marine bacteria.</title>
        <authorList>
            <person name="Kauffman K.M."/>
            <person name="Hussain F.A."/>
            <person name="Yang J."/>
            <person name="Arevalo P."/>
            <person name="Brown J.M."/>
            <person name="Chang W.K."/>
            <person name="VanInsberghe D."/>
            <person name="Elsherbini J."/>
            <person name="Sharma R.S."/>
            <person name="Cutler M.B."/>
            <person name="Kelly L."/>
            <person name="Polz M.F."/>
        </authorList>
    </citation>
    <scope>NUCLEOTIDE SEQUENCE</scope>
    <source>
        <strain evidence="2">10N.261.52.F7</strain>
    </source>
</reference>
<organism evidence="2">
    <name type="scientific">Vibrio lentus</name>
    <dbReference type="NCBI Taxonomy" id="136468"/>
    <lineage>
        <taxon>Bacteria</taxon>
        <taxon>Pseudomonadati</taxon>
        <taxon>Pseudomonadota</taxon>
        <taxon>Gammaproteobacteria</taxon>
        <taxon>Vibrionales</taxon>
        <taxon>Vibrionaceae</taxon>
        <taxon>Vibrio</taxon>
    </lineage>
</organism>
<accession>A0AB36XJL0</accession>
<proteinExistence type="predicted"/>
<feature type="signal peptide" evidence="1">
    <location>
        <begin position="1"/>
        <end position="20"/>
    </location>
</feature>